<evidence type="ECO:0000313" key="4">
    <source>
        <dbReference type="Proteomes" id="UP000653231"/>
    </source>
</evidence>
<dbReference type="InterPro" id="IPR008979">
    <property type="entry name" value="Galactose-bd-like_sf"/>
</dbReference>
<feature type="region of interest" description="Disordered" evidence="1">
    <location>
        <begin position="1"/>
        <end position="20"/>
    </location>
</feature>
<feature type="compositionally biased region" description="Polar residues" evidence="1">
    <location>
        <begin position="82"/>
        <end position="97"/>
    </location>
</feature>
<feature type="domain" description="F5/8 type C" evidence="2">
    <location>
        <begin position="43"/>
        <end position="97"/>
    </location>
</feature>
<gene>
    <name evidence="3" type="ORF">IEQ31_34830</name>
</gene>
<organism evidence="3 4">
    <name type="scientific">Microbispora bryophytorum subsp. camponoti</name>
    <dbReference type="NCBI Taxonomy" id="1677852"/>
    <lineage>
        <taxon>Bacteria</taxon>
        <taxon>Bacillati</taxon>
        <taxon>Actinomycetota</taxon>
        <taxon>Actinomycetes</taxon>
        <taxon>Streptosporangiales</taxon>
        <taxon>Streptosporangiaceae</taxon>
        <taxon>Microbispora</taxon>
    </lineage>
</organism>
<feature type="compositionally biased region" description="Polar residues" evidence="1">
    <location>
        <begin position="61"/>
        <end position="70"/>
    </location>
</feature>
<keyword evidence="4" id="KW-1185">Reference proteome</keyword>
<sequence length="97" mass="9689">MPFSSPPHPAPGRPRRRRSRSGLVAAGLVALSTFAAVTGVVPATYSAAAAACGTTNVAQGRPSSASSAENGASPASAAFDGNTGTRWSSAFSDPQWI</sequence>
<feature type="compositionally biased region" description="Pro residues" evidence="1">
    <location>
        <begin position="1"/>
        <end position="12"/>
    </location>
</feature>
<dbReference type="Proteomes" id="UP000653231">
    <property type="component" value="Unassembled WGS sequence"/>
</dbReference>
<feature type="non-terminal residue" evidence="3">
    <location>
        <position position="97"/>
    </location>
</feature>
<dbReference type="InterPro" id="IPR000421">
    <property type="entry name" value="FA58C"/>
</dbReference>
<evidence type="ECO:0000256" key="1">
    <source>
        <dbReference type="SAM" id="MobiDB-lite"/>
    </source>
</evidence>
<reference evidence="3 4" key="1">
    <citation type="submission" date="2020-09" db="EMBL/GenBank/DDBJ databases">
        <title>Actinomycete isolated from the Camponotus japonicus Mayr.</title>
        <authorList>
            <person name="Gong X."/>
        </authorList>
    </citation>
    <scope>NUCLEOTIDE SEQUENCE [LARGE SCALE GENOMIC DNA]</scope>
    <source>
        <strain evidence="3 4">2C-HV3</strain>
    </source>
</reference>
<feature type="region of interest" description="Disordered" evidence="1">
    <location>
        <begin position="56"/>
        <end position="97"/>
    </location>
</feature>
<dbReference type="PROSITE" id="PS50022">
    <property type="entry name" value="FA58C_3"/>
    <property type="match status" value="1"/>
</dbReference>
<dbReference type="EMBL" id="JACXRZ010000048">
    <property type="protein sequence ID" value="MBD3148318.1"/>
    <property type="molecule type" value="Genomic_DNA"/>
</dbReference>
<protein>
    <submittedName>
        <fullName evidence="3">Discoidin domain-containing protein</fullName>
    </submittedName>
</protein>
<dbReference type="SUPFAM" id="SSF49785">
    <property type="entry name" value="Galactose-binding domain-like"/>
    <property type="match status" value="1"/>
</dbReference>
<comment type="caution">
    <text evidence="3">The sequence shown here is derived from an EMBL/GenBank/DDBJ whole genome shotgun (WGS) entry which is preliminary data.</text>
</comment>
<accession>A0ABR8LIK1</accession>
<name>A0ABR8LIK1_9ACTN</name>
<dbReference type="Gene3D" id="2.60.120.260">
    <property type="entry name" value="Galactose-binding domain-like"/>
    <property type="match status" value="1"/>
</dbReference>
<dbReference type="RefSeq" id="WP_191049475.1">
    <property type="nucleotide sequence ID" value="NZ_JACXRZ010000048.1"/>
</dbReference>
<proteinExistence type="predicted"/>
<evidence type="ECO:0000259" key="2">
    <source>
        <dbReference type="PROSITE" id="PS50022"/>
    </source>
</evidence>
<evidence type="ECO:0000313" key="3">
    <source>
        <dbReference type="EMBL" id="MBD3148318.1"/>
    </source>
</evidence>